<feature type="compositionally biased region" description="Basic residues" evidence="7">
    <location>
        <begin position="979"/>
        <end position="990"/>
    </location>
</feature>
<feature type="compositionally biased region" description="Polar residues" evidence="7">
    <location>
        <begin position="935"/>
        <end position="954"/>
    </location>
</feature>
<evidence type="ECO:0000256" key="2">
    <source>
        <dbReference type="ARBA" id="ARBA00022737"/>
    </source>
</evidence>
<feature type="disulfide bond" evidence="6">
    <location>
        <begin position="432"/>
        <end position="442"/>
    </location>
</feature>
<feature type="disulfide bond" evidence="6">
    <location>
        <begin position="638"/>
        <end position="699"/>
    </location>
</feature>
<sequence length="990" mass="108371">MISLKALTFLKLIQFYSETNVRLTGHNSTFAGRVEVFSHGVWGRVINSPSYWRKKEADIVCRQLGFPEAITAVGYSAFGEGSGPVLMLSVRCRGTEKTLQRCSYQDWVDSDLSPGYEVGVICKTSNLPPDNNDNLIRLQGSTIPYAGRVEVFYTGVWGAISVSKWDIKDATVICRQLGYSGGAEVALSNGVYGPVSGPVWITNLQCTGSESNVMECVHDGLGKKTELQHRAYTASVICKDSSFTNVMPIRLRGSHSSNMGRIEVHYAGTWGSVDASRWDIKDATVACRQLGYHSASLSGYGIFCSSDIPMWFTYFTCFGNETSLEQCARDFNQYSSSTYCASVVCTDKMNEEAPELRLSDSPVPHAGRVELRFKGIWGTIFQHNWYYTLRPGATRVICRQLGFSDAVISAGYSVYGPGVGPEWLESFDLYGCLGHEKNILNCSYSSPRFTNYGHSSDASVVCKPNSPHASDFQVRLNGSSLSSAGTINVLYYGVWGGISGYNVDIRVGHVVCRQLGYSRAEQIFSYASYGRVIGPLWIRSIHCNGNETEISQCTVETWDKIWNTSWYHWYYYYSYFDNPRYAAGLLCSKGNSSLSKVLNVRLAGATISNAGRVEVLYAGVWGTIYGWNWDINAAKVVCRQLGYPGVISFGSSNQFGIGNGPSWFQNVRCLGSESSFEECSKDTLGYPNGGYSSVATAMCKSKPQPDKASSENCSTTTCSSNGTCINTSFGLICNCSEGFTGPSCEIRTLSQCKSSPCQNGGRCFSDGFSYLCTCPKGLTGQHCKERLVVAQSTSTSEKTVPETYLIVGLSVAVALAFVFAAVTGCLIFKIRRLTNNQSNHSRAVFSNRAYRADSERKPDDEASINEVDLGVVPSPVGPGPKSFIYENPSRPLPSVPQTSNTKAGPPSSSAKQTTRSHYDNGTKSGQAERHYMGLTTKNGNNNRPFSPEPSNYMSLSPERPEVGSYVALATARPQTPRPVKPRQGTHKRKS</sequence>
<dbReference type="Gene3D" id="2.10.25.10">
    <property type="entry name" value="Laminin"/>
    <property type="match status" value="2"/>
</dbReference>
<feature type="domain" description="SRCR" evidence="10">
    <location>
        <begin position="21"/>
        <end position="123"/>
    </location>
</feature>
<feature type="disulfide bond" evidence="5">
    <location>
        <begin position="735"/>
        <end position="744"/>
    </location>
</feature>
<feature type="domain" description="EGF-like" evidence="9">
    <location>
        <begin position="709"/>
        <end position="745"/>
    </location>
</feature>
<evidence type="ECO:0000256" key="7">
    <source>
        <dbReference type="SAM" id="MobiDB-lite"/>
    </source>
</evidence>
<dbReference type="InterPro" id="IPR001881">
    <property type="entry name" value="EGF-like_Ca-bd_dom"/>
</dbReference>
<dbReference type="Pfam" id="PF00530">
    <property type="entry name" value="SRCR"/>
    <property type="match status" value="6"/>
</dbReference>
<dbReference type="SUPFAM" id="SSF57196">
    <property type="entry name" value="EGF/Laminin"/>
    <property type="match status" value="2"/>
</dbReference>
<feature type="disulfide bond" evidence="6">
    <location>
        <begin position="92"/>
        <end position="102"/>
    </location>
</feature>
<dbReference type="Pfam" id="PF00008">
    <property type="entry name" value="EGF"/>
    <property type="match status" value="1"/>
</dbReference>
<feature type="disulfide bond" evidence="6">
    <location>
        <begin position="317"/>
        <end position="327"/>
    </location>
</feature>
<keyword evidence="8" id="KW-0472">Membrane</keyword>
<feature type="domain" description="SRCR" evidence="10">
    <location>
        <begin position="356"/>
        <end position="463"/>
    </location>
</feature>
<keyword evidence="8" id="KW-1133">Transmembrane helix</keyword>
<evidence type="ECO:0000259" key="9">
    <source>
        <dbReference type="PROSITE" id="PS50026"/>
    </source>
</evidence>
<feature type="domain" description="SRCR" evidence="10">
    <location>
        <begin position="249"/>
        <end position="346"/>
    </location>
</feature>
<feature type="disulfide bond" evidence="5">
    <location>
        <begin position="774"/>
        <end position="783"/>
    </location>
</feature>
<evidence type="ECO:0000256" key="6">
    <source>
        <dbReference type="PROSITE-ProRule" id="PRU00196"/>
    </source>
</evidence>
<dbReference type="PANTHER" id="PTHR19331:SF465">
    <property type="entry name" value="EGG PEPTIDE SPERACT RECEPTOR"/>
    <property type="match status" value="1"/>
</dbReference>
<keyword evidence="5" id="KW-0245">EGF-like domain</keyword>
<dbReference type="PROSITE" id="PS01186">
    <property type="entry name" value="EGF_2"/>
    <property type="match status" value="1"/>
</dbReference>
<feature type="compositionally biased region" description="Polar residues" evidence="7">
    <location>
        <begin position="895"/>
        <end position="915"/>
    </location>
</feature>
<evidence type="ECO:0000313" key="11">
    <source>
        <dbReference type="EMBL" id="CAH3035003.1"/>
    </source>
</evidence>
<comment type="caution">
    <text evidence="11">The sequence shown here is derived from an EMBL/GenBank/DDBJ whole genome shotgun (WGS) entry which is preliminary data.</text>
</comment>
<feature type="compositionally biased region" description="Basic and acidic residues" evidence="7">
    <location>
        <begin position="916"/>
        <end position="931"/>
    </location>
</feature>
<evidence type="ECO:0008006" key="13">
    <source>
        <dbReference type="Google" id="ProtNLM"/>
    </source>
</evidence>
<proteinExistence type="predicted"/>
<dbReference type="PROSITE" id="PS50287">
    <property type="entry name" value="SRCR_2"/>
    <property type="match status" value="6"/>
</dbReference>
<keyword evidence="3 6" id="KW-1015">Disulfide bond</keyword>
<evidence type="ECO:0000256" key="8">
    <source>
        <dbReference type="SAM" id="Phobius"/>
    </source>
</evidence>
<feature type="disulfide bond" evidence="6">
    <location>
        <begin position="669"/>
        <end position="679"/>
    </location>
</feature>
<feature type="domain" description="SRCR" evidence="10">
    <location>
        <begin position="136"/>
        <end position="239"/>
    </location>
</feature>
<dbReference type="PRINTS" id="PR00258">
    <property type="entry name" value="SPERACTRCPTR"/>
</dbReference>
<feature type="domain" description="SRCR" evidence="10">
    <location>
        <begin position="600"/>
        <end position="700"/>
    </location>
</feature>
<dbReference type="EMBL" id="CALNXK010000003">
    <property type="protein sequence ID" value="CAH3035003.1"/>
    <property type="molecule type" value="Genomic_DNA"/>
</dbReference>
<feature type="disulfide bond" evidence="6">
    <location>
        <begin position="61"/>
        <end position="122"/>
    </location>
</feature>
<evidence type="ECO:0000256" key="5">
    <source>
        <dbReference type="PROSITE-ProRule" id="PRU00076"/>
    </source>
</evidence>
<keyword evidence="2" id="KW-0677">Repeat</keyword>
<protein>
    <recommendedName>
        <fullName evidence="13">Deleted in malignant brain tumors 1 protein-like</fullName>
    </recommendedName>
</protein>
<name>A0ABN8MSU0_9CNID</name>
<comment type="caution">
    <text evidence="6">Lacks conserved residue(s) required for the propagation of feature annotation.</text>
</comment>
<evidence type="ECO:0000256" key="3">
    <source>
        <dbReference type="ARBA" id="ARBA00023157"/>
    </source>
</evidence>
<dbReference type="Gene3D" id="3.10.250.10">
    <property type="entry name" value="SRCR-like domain"/>
    <property type="match status" value="6"/>
</dbReference>
<dbReference type="InterPro" id="IPR036772">
    <property type="entry name" value="SRCR-like_dom_sf"/>
</dbReference>
<feature type="disulfide bond" evidence="6">
    <location>
        <begin position="206"/>
        <end position="216"/>
    </location>
</feature>
<dbReference type="CDD" id="cd00054">
    <property type="entry name" value="EGF_CA"/>
    <property type="match status" value="2"/>
</dbReference>
<evidence type="ECO:0000313" key="12">
    <source>
        <dbReference type="Proteomes" id="UP001159405"/>
    </source>
</evidence>
<dbReference type="Pfam" id="PF23106">
    <property type="entry name" value="EGF_Teneurin"/>
    <property type="match status" value="1"/>
</dbReference>
<dbReference type="SMART" id="SM00181">
    <property type="entry name" value="EGF"/>
    <property type="match status" value="2"/>
</dbReference>
<keyword evidence="8" id="KW-0812">Transmembrane</keyword>
<dbReference type="InterPro" id="IPR001190">
    <property type="entry name" value="SRCR"/>
</dbReference>
<keyword evidence="4" id="KW-0325">Glycoprotein</keyword>
<gene>
    <name evidence="11" type="ORF">PLOB_00024907</name>
</gene>
<reference evidence="11 12" key="1">
    <citation type="submission" date="2022-05" db="EMBL/GenBank/DDBJ databases">
        <authorList>
            <consortium name="Genoscope - CEA"/>
            <person name="William W."/>
        </authorList>
    </citation>
    <scope>NUCLEOTIDE SEQUENCE [LARGE SCALE GENOMIC DNA]</scope>
</reference>
<feature type="transmembrane region" description="Helical" evidence="8">
    <location>
        <begin position="804"/>
        <end position="828"/>
    </location>
</feature>
<feature type="disulfide bond" evidence="6">
    <location>
        <begin position="543"/>
        <end position="553"/>
    </location>
</feature>
<organism evidence="11 12">
    <name type="scientific">Porites lobata</name>
    <dbReference type="NCBI Taxonomy" id="104759"/>
    <lineage>
        <taxon>Eukaryota</taxon>
        <taxon>Metazoa</taxon>
        <taxon>Cnidaria</taxon>
        <taxon>Anthozoa</taxon>
        <taxon>Hexacorallia</taxon>
        <taxon>Scleractinia</taxon>
        <taxon>Fungiina</taxon>
        <taxon>Poritidae</taxon>
        <taxon>Porites</taxon>
    </lineage>
</organism>
<dbReference type="Proteomes" id="UP001159405">
    <property type="component" value="Unassembled WGS sequence"/>
</dbReference>
<dbReference type="SMART" id="SM00202">
    <property type="entry name" value="SR"/>
    <property type="match status" value="6"/>
</dbReference>
<keyword evidence="1" id="KW-0732">Signal</keyword>
<dbReference type="SMART" id="SM00179">
    <property type="entry name" value="EGF_CA"/>
    <property type="match status" value="2"/>
</dbReference>
<keyword evidence="12" id="KW-1185">Reference proteome</keyword>
<evidence type="ECO:0000256" key="1">
    <source>
        <dbReference type="ARBA" id="ARBA00022729"/>
    </source>
</evidence>
<feature type="domain" description="EGF-like" evidence="9">
    <location>
        <begin position="748"/>
        <end position="784"/>
    </location>
</feature>
<dbReference type="SUPFAM" id="SSF56487">
    <property type="entry name" value="SRCR-like"/>
    <property type="match status" value="6"/>
</dbReference>
<feature type="region of interest" description="Disordered" evidence="7">
    <location>
        <begin position="850"/>
        <end position="990"/>
    </location>
</feature>
<dbReference type="PROSITE" id="PS50026">
    <property type="entry name" value="EGF_3"/>
    <property type="match status" value="2"/>
</dbReference>
<accession>A0ABN8MSU0</accession>
<feature type="compositionally biased region" description="Basic and acidic residues" evidence="7">
    <location>
        <begin position="850"/>
        <end position="860"/>
    </location>
</feature>
<evidence type="ECO:0000256" key="4">
    <source>
        <dbReference type="ARBA" id="ARBA00023180"/>
    </source>
</evidence>
<feature type="domain" description="SRCR" evidence="10">
    <location>
        <begin position="474"/>
        <end position="588"/>
    </location>
</feature>
<dbReference type="PROSITE" id="PS00022">
    <property type="entry name" value="EGF_1"/>
    <property type="match status" value="2"/>
</dbReference>
<dbReference type="PANTHER" id="PTHR19331">
    <property type="entry name" value="SCAVENGER RECEPTOR DOMAIN-CONTAINING"/>
    <property type="match status" value="1"/>
</dbReference>
<dbReference type="InterPro" id="IPR000742">
    <property type="entry name" value="EGF"/>
</dbReference>
<evidence type="ECO:0000259" key="10">
    <source>
        <dbReference type="PROSITE" id="PS50287"/>
    </source>
</evidence>